<keyword evidence="4" id="KW-1015">Disulfide bond</keyword>
<evidence type="ECO:0000256" key="4">
    <source>
        <dbReference type="ARBA" id="ARBA00023157"/>
    </source>
</evidence>
<dbReference type="EC" id="5.4.2.11" evidence="2"/>
<evidence type="ECO:0000256" key="6">
    <source>
        <dbReference type="PIRSR" id="PIRSR613078-2"/>
    </source>
</evidence>
<dbReference type="EMBL" id="CAJNOL010001927">
    <property type="protein sequence ID" value="CAF1438689.1"/>
    <property type="molecule type" value="Genomic_DNA"/>
</dbReference>
<dbReference type="InterPro" id="IPR025661">
    <property type="entry name" value="Pept_asp_AS"/>
</dbReference>
<dbReference type="Proteomes" id="UP000663854">
    <property type="component" value="Unassembled WGS sequence"/>
</dbReference>
<dbReference type="PROSITE" id="PS00639">
    <property type="entry name" value="THIOL_PROTEASE_HIS"/>
    <property type="match status" value="1"/>
</dbReference>
<protein>
    <recommendedName>
        <fullName evidence="2">phosphoglycerate mutase (2,3-diphosphoglycerate-dependent)</fullName>
        <ecNumber evidence="2">5.4.2.11</ecNumber>
    </recommendedName>
</protein>
<dbReference type="Pfam" id="PF00300">
    <property type="entry name" value="His_Phos_1"/>
    <property type="match status" value="1"/>
</dbReference>
<keyword evidence="5" id="KW-0413">Isomerase</keyword>
<gene>
    <name evidence="10" type="ORF">JXQ802_LOCUS36862</name>
    <name evidence="9" type="ORF">PYM288_LOCUS1627</name>
</gene>
<evidence type="ECO:0000256" key="1">
    <source>
        <dbReference type="ARBA" id="ARBA00006717"/>
    </source>
</evidence>
<dbReference type="Gene3D" id="3.90.70.10">
    <property type="entry name" value="Cysteine proteinases"/>
    <property type="match status" value="1"/>
</dbReference>
<evidence type="ECO:0000256" key="5">
    <source>
        <dbReference type="ARBA" id="ARBA00023235"/>
    </source>
</evidence>
<comment type="caution">
    <text evidence="10">The sequence shown here is derived from an EMBL/GenBank/DDBJ whole genome shotgun (WGS) entry which is preliminary data.</text>
</comment>
<dbReference type="InterPro" id="IPR005952">
    <property type="entry name" value="Phosphogly_mut1"/>
</dbReference>
<dbReference type="PROSITE" id="PS00640">
    <property type="entry name" value="THIOL_PROTEASE_ASN"/>
    <property type="match status" value="1"/>
</dbReference>
<feature type="binding site" evidence="6">
    <location>
        <position position="377"/>
    </location>
    <ligand>
        <name>substrate</name>
    </ligand>
</feature>
<accession>A0A815NX56</accession>
<dbReference type="SUPFAM" id="SSF54001">
    <property type="entry name" value="Cysteine proteinases"/>
    <property type="match status" value="1"/>
</dbReference>
<dbReference type="GO" id="GO:0008234">
    <property type="term" value="F:cysteine-type peptidase activity"/>
    <property type="evidence" value="ECO:0007669"/>
    <property type="project" value="InterPro"/>
</dbReference>
<dbReference type="NCBIfam" id="TIGR01258">
    <property type="entry name" value="pgm_1"/>
    <property type="match status" value="1"/>
</dbReference>
<feature type="domain" description="Peptidase C1A papain C-terminal" evidence="8">
    <location>
        <begin position="38"/>
        <end position="240"/>
    </location>
</feature>
<dbReference type="CDD" id="cd07067">
    <property type="entry name" value="HP_PGM_like"/>
    <property type="match status" value="1"/>
</dbReference>
<dbReference type="SMART" id="SM00645">
    <property type="entry name" value="Pept_C1"/>
    <property type="match status" value="1"/>
</dbReference>
<evidence type="ECO:0000313" key="9">
    <source>
        <dbReference type="EMBL" id="CAF0742224.1"/>
    </source>
</evidence>
<dbReference type="EMBL" id="CAJNOH010000008">
    <property type="protein sequence ID" value="CAF0742224.1"/>
    <property type="molecule type" value="Genomic_DNA"/>
</dbReference>
<comment type="similarity">
    <text evidence="1">Belongs to the phosphoglycerate mutase family. BPG-dependent PGAM subfamily.</text>
</comment>
<dbReference type="InterPro" id="IPR000668">
    <property type="entry name" value="Peptidase_C1A_C"/>
</dbReference>
<dbReference type="Proteomes" id="UP000663870">
    <property type="component" value="Unassembled WGS sequence"/>
</dbReference>
<dbReference type="InterPro" id="IPR029033">
    <property type="entry name" value="His_PPase_superfam"/>
</dbReference>
<organism evidence="10 11">
    <name type="scientific">Rotaria sordida</name>
    <dbReference type="NCBI Taxonomy" id="392033"/>
    <lineage>
        <taxon>Eukaryota</taxon>
        <taxon>Metazoa</taxon>
        <taxon>Spiralia</taxon>
        <taxon>Gnathifera</taxon>
        <taxon>Rotifera</taxon>
        <taxon>Eurotatoria</taxon>
        <taxon>Bdelloidea</taxon>
        <taxon>Philodinida</taxon>
        <taxon>Philodinidae</taxon>
        <taxon>Rotaria</taxon>
    </lineage>
</organism>
<reference evidence="10" key="1">
    <citation type="submission" date="2021-02" db="EMBL/GenBank/DDBJ databases">
        <authorList>
            <person name="Nowell W R."/>
        </authorList>
    </citation>
    <scope>NUCLEOTIDE SEQUENCE</scope>
</reference>
<proteinExistence type="inferred from homology"/>
<evidence type="ECO:0000256" key="7">
    <source>
        <dbReference type="PIRSR" id="PIRSR613078-3"/>
    </source>
</evidence>
<dbReference type="Gene3D" id="3.40.50.1240">
    <property type="entry name" value="Phosphoglycerate mutase-like"/>
    <property type="match status" value="1"/>
</dbReference>
<name>A0A815NX56_9BILA</name>
<dbReference type="SUPFAM" id="SSF53254">
    <property type="entry name" value="Phosphoglycerate mutase-like"/>
    <property type="match status" value="1"/>
</dbReference>
<dbReference type="InterPro" id="IPR013078">
    <property type="entry name" value="His_Pase_superF_clade-1"/>
</dbReference>
<dbReference type="PANTHER" id="PTHR11931">
    <property type="entry name" value="PHOSPHOGLYCERATE MUTASE"/>
    <property type="match status" value="1"/>
</dbReference>
<evidence type="ECO:0000313" key="10">
    <source>
        <dbReference type="EMBL" id="CAF1438689.1"/>
    </source>
</evidence>
<dbReference type="AlphaFoldDB" id="A0A815NX56"/>
<evidence type="ECO:0000256" key="3">
    <source>
        <dbReference type="ARBA" id="ARBA00023152"/>
    </source>
</evidence>
<dbReference type="GO" id="GO:0006096">
    <property type="term" value="P:glycolytic process"/>
    <property type="evidence" value="ECO:0007669"/>
    <property type="project" value="UniProtKB-KW"/>
</dbReference>
<evidence type="ECO:0000256" key="2">
    <source>
        <dbReference type="ARBA" id="ARBA00012028"/>
    </source>
</evidence>
<dbReference type="SMART" id="SM00855">
    <property type="entry name" value="PGAM"/>
    <property type="match status" value="1"/>
</dbReference>
<evidence type="ECO:0000259" key="8">
    <source>
        <dbReference type="SMART" id="SM00645"/>
    </source>
</evidence>
<keyword evidence="11" id="KW-1185">Reference proteome</keyword>
<dbReference type="GO" id="GO:0006508">
    <property type="term" value="P:proteolysis"/>
    <property type="evidence" value="ECO:0007669"/>
    <property type="project" value="InterPro"/>
</dbReference>
<dbReference type="InterPro" id="IPR038765">
    <property type="entry name" value="Papain-like_cys_pep_sf"/>
</dbReference>
<dbReference type="InterPro" id="IPR025660">
    <property type="entry name" value="Pept_his_AS"/>
</dbReference>
<keyword evidence="3" id="KW-0324">Glycolysis</keyword>
<dbReference type="GO" id="GO:0004619">
    <property type="term" value="F:phosphoglycerate mutase activity"/>
    <property type="evidence" value="ECO:0007669"/>
    <property type="project" value="UniProtKB-EC"/>
</dbReference>
<feature type="site" description="Transition state stabilizer" evidence="7">
    <location>
        <position position="498"/>
    </location>
</feature>
<evidence type="ECO:0000313" key="11">
    <source>
        <dbReference type="Proteomes" id="UP000663870"/>
    </source>
</evidence>
<dbReference type="InterPro" id="IPR039417">
    <property type="entry name" value="Peptidase_C1A_papain-like"/>
</dbReference>
<sequence>MYLVLLIFYSIGIVVGIGNIALSLQVKSNQNEPSSEVPPDNLDWRTKGVVTPVQDYSTSPHVAAVVMIETIESLHAITTGNLQRGSLARVIDCCSKDIISYECIRLIGGICTYNDYPTVRGICKVDDCKPFASFDTLDHFQEQDDNALLPFIQKSTLLVGIDASKRSFSDYEGGIYKEKNCSQSIATHALQLVGYGKSESGEPYWIARNSWGQDWGENGYIRILRGENICGIGSQVYQPIILTTTTTKQSYCSSARRNCSITKIYFSLMTTNVIKHSSDCAKCAICQCRCCINKRTKCSRIKKSLIQSDIQFNDHERHCLLILVRHGISQDEVDKRFSGWNDCDISNIGKQQMHRTGQALRQANFFIDMCFTSVLKRAIKSLFIIQEEMNYLWLPVYNIWRLNDRMLGSLTGFHRDRAEALFGQNQIKEWLTRSESAPPLLEESSVLHPRLNYKYRNISSIVPSTETLTDIQKRLLPFFYDQLLSNLYLGKNILLVTHEDTLKAIIRLLNNYTVDEYVNQEIPIGIPIVFEYSLNRNELFNSYYLSSTLFENNTDNQHQLFPIEFDNKKLTPTKDIIKQYSLSNINSKTSKEKLNIHNKKASIDTINTSINTDISDINDSRIVDSLNDQQQDEKEFESSILPTTDVALHESAISIQANQNDDRLIRDGNAFSDNANVTILSSRKSDYIRKKDKKCCSFVSSKFIPSI</sequence>
<dbReference type="CDD" id="cd02248">
    <property type="entry name" value="Peptidase_C1A"/>
    <property type="match status" value="1"/>
</dbReference>
<dbReference type="Pfam" id="PF00112">
    <property type="entry name" value="Peptidase_C1"/>
    <property type="match status" value="1"/>
</dbReference>